<sequence>MVSYIKVQLDLNERISRAKSNFKKAPKERLRSIDYIGTRLEALEELWRQFSSTHTQLIQNTDYKDLNTSSYVCNNVYDSTEELYIEYKFQLKETLTSLRQSSTESATCSEQNNSNKDPNCNLKLPKISISPFSGKYSEWISFRDLFVSLVHNNKHLDDVQKLHYLKGLLVGEAEQLLRHVPITHNNYTICWEQLEKRYNNKKYLSNCILKRFMNQKSISTESASTIKELLDTTNECLHGLNNLGIDISTWDVLVIYIISQKLDVESRKQWEFKVSEFSDELPTLKQFQDFLETRFRALEFIDPKLYKSNVVHKSNVINNSPKVYYTTNFICPYCSESHRLANCKKFSKEEINTRREFVQSRGLCFNCLCSGHSVFACRQISRCRLCRRKHHSLLHLKNVTNINSTDTTGIANQSVEQDVVAHATTSSSVDQSTSVTACVSTSNCQVLLATALVSAQSKSGNGITLRCLIDPGSQASFITESAVQLLTLKKIPYKSVITGLGSDQGHSLTSKSMVSLSLQSLHDPNFTFKVQAFVLSKLTSILPERKVIVELWSEFSNINLADPLFHTPNKIDILLGADVYSQILLDGVIKGPPGVPIAQQTTLGWIISGPVNLNKNNIQRPLISMHIAHVSEGDLLKKFWELEAENSVDIKNIYQRKKRNVRRYLQTL</sequence>
<evidence type="ECO:0000313" key="2">
    <source>
        <dbReference type="RefSeq" id="XP_052759046.1"/>
    </source>
</evidence>
<name>A0ABM3N639_GALME</name>
<protein>
    <submittedName>
        <fullName evidence="2">Uncharacterized protein LOC128202504</fullName>
    </submittedName>
</protein>
<proteinExistence type="predicted"/>
<evidence type="ECO:0000313" key="1">
    <source>
        <dbReference type="Proteomes" id="UP001652740"/>
    </source>
</evidence>
<dbReference type="Proteomes" id="UP001652740">
    <property type="component" value="Unplaced"/>
</dbReference>
<keyword evidence="1" id="KW-1185">Reference proteome</keyword>
<organism evidence="1 2">
    <name type="scientific">Galleria mellonella</name>
    <name type="common">Greater wax moth</name>
    <dbReference type="NCBI Taxonomy" id="7137"/>
    <lineage>
        <taxon>Eukaryota</taxon>
        <taxon>Metazoa</taxon>
        <taxon>Ecdysozoa</taxon>
        <taxon>Arthropoda</taxon>
        <taxon>Hexapoda</taxon>
        <taxon>Insecta</taxon>
        <taxon>Pterygota</taxon>
        <taxon>Neoptera</taxon>
        <taxon>Endopterygota</taxon>
        <taxon>Lepidoptera</taxon>
        <taxon>Glossata</taxon>
        <taxon>Ditrysia</taxon>
        <taxon>Pyraloidea</taxon>
        <taxon>Pyralidae</taxon>
        <taxon>Galleriinae</taxon>
        <taxon>Galleria</taxon>
    </lineage>
</organism>
<dbReference type="CDD" id="cd00303">
    <property type="entry name" value="retropepsin_like"/>
    <property type="match status" value="1"/>
</dbReference>
<dbReference type="GeneID" id="128202504"/>
<gene>
    <name evidence="2" type="primary">LOC128202504</name>
</gene>
<dbReference type="InterPro" id="IPR005312">
    <property type="entry name" value="DUF1759"/>
</dbReference>
<dbReference type="Gene3D" id="2.40.70.10">
    <property type="entry name" value="Acid Proteases"/>
    <property type="match status" value="1"/>
</dbReference>
<dbReference type="InterPro" id="IPR021109">
    <property type="entry name" value="Peptidase_aspartic_dom_sf"/>
</dbReference>
<dbReference type="PANTHER" id="PTHR47331:SF5">
    <property type="entry name" value="RIBONUCLEASE H"/>
    <property type="match status" value="1"/>
</dbReference>
<dbReference type="PANTHER" id="PTHR47331">
    <property type="entry name" value="PHD-TYPE DOMAIN-CONTAINING PROTEIN"/>
    <property type="match status" value="1"/>
</dbReference>
<reference evidence="2" key="1">
    <citation type="submission" date="2025-08" db="UniProtKB">
        <authorList>
            <consortium name="RefSeq"/>
        </authorList>
    </citation>
    <scope>IDENTIFICATION</scope>
    <source>
        <tissue evidence="2">Whole larvae</tissue>
    </source>
</reference>
<dbReference type="Pfam" id="PF03564">
    <property type="entry name" value="DUF1759"/>
    <property type="match status" value="1"/>
</dbReference>
<accession>A0ABM3N639</accession>
<dbReference type="RefSeq" id="XP_052759046.1">
    <property type="nucleotide sequence ID" value="XM_052903086.1"/>
</dbReference>